<dbReference type="RefSeq" id="WP_145057394.1">
    <property type="nucleotide sequence ID" value="NZ_CP036263.1"/>
</dbReference>
<dbReference type="EMBL" id="CP036263">
    <property type="protein sequence ID" value="QDS97206.1"/>
    <property type="molecule type" value="Genomic_DNA"/>
</dbReference>
<evidence type="ECO:0000313" key="4">
    <source>
        <dbReference type="Proteomes" id="UP000319852"/>
    </source>
</evidence>
<gene>
    <name evidence="3" type="ORF">HG15A2_04660</name>
</gene>
<feature type="coiled-coil region" evidence="1">
    <location>
        <begin position="310"/>
        <end position="341"/>
    </location>
</feature>
<name>A0A517MQP3_9BACT</name>
<sequence>MSFRFFDRDIHRIRLHGGRWAKPPFDLLNSIQEHHTYSLFRIAQGLFKHEAKRDETVLLVRCHEAMLRAEIWIQKGSLYWMSEEKAKSLLSQVADSLDGPLNIDERLESVRDQIDLALLLSTRVGMARAILRATGSKKGLAKLTGVNQETIDAHRKTRTSLVNSLNNLWSTNNPGFHSAEANIVLLTCLGWDESSLEGVRADTGNRRATANPSVLVNGNHSEDGESKVEDSEEDSDGADRQTQVDPLMDLTQIDAWNWLLDSTILGERRETRIREVCRRLDRLTHKFADAGLRNALRSFKDSYKRDPKQLVELVGQLHELIEKLETQRDESSANIQEASFADLGLKAYFESLPEEQGLKWQHIEELLREVTTEMHPTTQDEEDENKWWPLHRSTAKYRLDISDNRDLQKIADILSLGSVETILLRCYRERHHLKSHGAFGTWVSSETGMSNKKVSESEAYRNLLLEIYRNDAMVRTILDDFLGRLREANLPGAEEGKPSAREVTKLLVDLRAYLEDSRNGFKDNLERIKSGHELDVDDESNFNKNIRVLMSKVERLCGLIDKICNQGGVSEKMQDCIEETIARQGTMQLQWERLEVQLSDLSPTDKQFQCFSALKHLPEPLSESDYWCAEKHRKLYEAILQAIGTEEQASSTTPTQFAFFETCLGSHTKEVAAQLRERFPEAFQDEREKIVNEWYECEVAHEYLVDKTEADPSAAEIGEQHWLQTWLQEEKTCTPETEYLTRSGEVKDSKKAAALYAVTMQYLQGCIRQLHKVGILK</sequence>
<evidence type="ECO:0000313" key="3">
    <source>
        <dbReference type="EMBL" id="QDS97206.1"/>
    </source>
</evidence>
<dbReference type="AlphaFoldDB" id="A0A517MQP3"/>
<organism evidence="3 4">
    <name type="scientific">Adhaeretor mobilis</name>
    <dbReference type="NCBI Taxonomy" id="1930276"/>
    <lineage>
        <taxon>Bacteria</taxon>
        <taxon>Pseudomonadati</taxon>
        <taxon>Planctomycetota</taxon>
        <taxon>Planctomycetia</taxon>
        <taxon>Pirellulales</taxon>
        <taxon>Lacipirellulaceae</taxon>
        <taxon>Adhaeretor</taxon>
    </lineage>
</organism>
<keyword evidence="1" id="KW-0175">Coiled coil</keyword>
<dbReference type="Proteomes" id="UP000319852">
    <property type="component" value="Chromosome"/>
</dbReference>
<protein>
    <submittedName>
        <fullName evidence="3">Uncharacterized protein</fullName>
    </submittedName>
</protein>
<feature type="compositionally biased region" description="Basic and acidic residues" evidence="2">
    <location>
        <begin position="220"/>
        <end position="229"/>
    </location>
</feature>
<feature type="region of interest" description="Disordered" evidence="2">
    <location>
        <begin position="202"/>
        <end position="243"/>
    </location>
</feature>
<proteinExistence type="predicted"/>
<keyword evidence="4" id="KW-1185">Reference proteome</keyword>
<evidence type="ECO:0000256" key="1">
    <source>
        <dbReference type="SAM" id="Coils"/>
    </source>
</evidence>
<accession>A0A517MQP3</accession>
<dbReference type="KEGG" id="amob:HG15A2_04660"/>
<evidence type="ECO:0000256" key="2">
    <source>
        <dbReference type="SAM" id="MobiDB-lite"/>
    </source>
</evidence>
<reference evidence="3 4" key="1">
    <citation type="submission" date="2019-02" db="EMBL/GenBank/DDBJ databases">
        <title>Deep-cultivation of Planctomycetes and their phenomic and genomic characterization uncovers novel biology.</title>
        <authorList>
            <person name="Wiegand S."/>
            <person name="Jogler M."/>
            <person name="Boedeker C."/>
            <person name="Pinto D."/>
            <person name="Vollmers J."/>
            <person name="Rivas-Marin E."/>
            <person name="Kohn T."/>
            <person name="Peeters S.H."/>
            <person name="Heuer A."/>
            <person name="Rast P."/>
            <person name="Oberbeckmann S."/>
            <person name="Bunk B."/>
            <person name="Jeske O."/>
            <person name="Meyerdierks A."/>
            <person name="Storesund J.E."/>
            <person name="Kallscheuer N."/>
            <person name="Luecker S."/>
            <person name="Lage O.M."/>
            <person name="Pohl T."/>
            <person name="Merkel B.J."/>
            <person name="Hornburger P."/>
            <person name="Mueller R.-W."/>
            <person name="Bruemmer F."/>
            <person name="Labrenz M."/>
            <person name="Spormann A.M."/>
            <person name="Op den Camp H."/>
            <person name="Overmann J."/>
            <person name="Amann R."/>
            <person name="Jetten M.S.M."/>
            <person name="Mascher T."/>
            <person name="Medema M.H."/>
            <person name="Devos D.P."/>
            <person name="Kaster A.-K."/>
            <person name="Ovreas L."/>
            <person name="Rohde M."/>
            <person name="Galperin M.Y."/>
            <person name="Jogler C."/>
        </authorList>
    </citation>
    <scope>NUCLEOTIDE SEQUENCE [LARGE SCALE GENOMIC DNA]</scope>
    <source>
        <strain evidence="3 4">HG15A2</strain>
    </source>
</reference>
<feature type="compositionally biased region" description="Polar residues" evidence="2">
    <location>
        <begin position="206"/>
        <end position="219"/>
    </location>
</feature>